<keyword evidence="4" id="KW-1185">Reference proteome</keyword>
<dbReference type="OrthoDB" id="278097at2759"/>
<dbReference type="VEuPathDB" id="TriTrypDB:BSAL_50225"/>
<evidence type="ECO:0000256" key="1">
    <source>
        <dbReference type="PROSITE-ProRule" id="PRU00221"/>
    </source>
</evidence>
<feature type="region of interest" description="Disordered" evidence="2">
    <location>
        <begin position="470"/>
        <end position="490"/>
    </location>
</feature>
<dbReference type="Gene3D" id="2.130.10.10">
    <property type="entry name" value="YVTN repeat-like/Quinoprotein amine dehydrogenase"/>
    <property type="match status" value="1"/>
</dbReference>
<evidence type="ECO:0000313" key="4">
    <source>
        <dbReference type="Proteomes" id="UP000051952"/>
    </source>
</evidence>
<gene>
    <name evidence="3" type="ORF">BSAL_50225</name>
</gene>
<dbReference type="GO" id="GO:0005856">
    <property type="term" value="C:cytoskeleton"/>
    <property type="evidence" value="ECO:0007669"/>
    <property type="project" value="TreeGrafter"/>
</dbReference>
<dbReference type="GO" id="GO:0005200">
    <property type="term" value="F:structural constituent of cytoskeleton"/>
    <property type="evidence" value="ECO:0007669"/>
    <property type="project" value="TreeGrafter"/>
</dbReference>
<dbReference type="OMA" id="EHAVEMK"/>
<proteinExistence type="predicted"/>
<sequence>MSIHTDVMRLGSAQSRGAVVPKEDKASGYVSRGHFSCDARCFCPVEDAVWVSERSGVVSVRNGRTGDALQYIEMKEKIFGTAMLQVDDEVWIGTNDGRLLVFNVVTYALVVELSNPDAQAHSDINALAFDGLHVYAAMSACRAGQWTSKSKLFVRSFLRQAPVNALVVRNSVLYLGDADGSVSVWDVASGEVIVTQREARSEITSLIIEPLTGTLWAARVDGTIDVYTLQPSVVRIESIRGPSKGKLTGLVAVGGKVWAGGYDRTIYVYHGQTRKLIGSITGDHSSFIFCMGKVFVLETSRIWSLGNGGKVNMYDGEGFFTPLRGHSEISEEVSACYSKIQQLRMQLAHSESMVATEKDRVAQRDEEIIRLREEKHEQLLRLHGLEHAVEMKDEAMGGQSSQRQKLLDDFQQMSKKSGDQTVQISLLEKEKMTLRGDVARLQDELNRMRTQFLDKTSQFVAMEQERSSLANEKQRLTTQLQQKDKDVAAAQEEMRRAKDQLAARSADVTKKESDMLSASERVALYKAERDAAVDDAKRADESKKRLEDTILLKEAETKQLLSQLTTSNGKCQTLERELQEVQRQREEDARNRQRLHDSHVLRNHEYDVLRQERDALKQQLEFEKTQTHGARDSETKLRLQNEELRRQVETEQTNVKMLQDQYTIFQFVVNSRGELVNNIWKLYGKALSTTRSLQELESTIKTTDPSTMDRLTLKREWKSGIVDSTRNSCAAVHDIHHLIEYIVSNYFSEYEKMHLGISTSKFQPDTERPSVVGDQLLTKLRDVTLIKQYQAPSSSKVPKPLPPPYDASFGLHHTQAAVNDSMAMQSYYGATNLSNISLPH</sequence>
<dbReference type="InterPro" id="IPR015943">
    <property type="entry name" value="WD40/YVTN_repeat-like_dom_sf"/>
</dbReference>
<dbReference type="EMBL" id="CYKH01000036">
    <property type="protein sequence ID" value="CUE63386.1"/>
    <property type="molecule type" value="Genomic_DNA"/>
</dbReference>
<dbReference type="Proteomes" id="UP000051952">
    <property type="component" value="Unassembled WGS sequence"/>
</dbReference>
<dbReference type="InterPro" id="IPR001680">
    <property type="entry name" value="WD40_rpt"/>
</dbReference>
<dbReference type="InterPro" id="IPR011047">
    <property type="entry name" value="Quinoprotein_ADH-like_sf"/>
</dbReference>
<feature type="repeat" description="WD" evidence="1">
    <location>
        <begin position="170"/>
        <end position="195"/>
    </location>
</feature>
<keyword evidence="1" id="KW-0853">WD repeat</keyword>
<accession>A0A0S4IK48</accession>
<dbReference type="AlphaFoldDB" id="A0A0S4IK48"/>
<protein>
    <submittedName>
        <fullName evidence="3">Uncharacterized protein</fullName>
    </submittedName>
</protein>
<dbReference type="PANTHER" id="PTHR47357:SF1">
    <property type="entry name" value="SPINDLE POLE BODY COMPONENT 110"/>
    <property type="match status" value="1"/>
</dbReference>
<dbReference type="SUPFAM" id="SSF50998">
    <property type="entry name" value="Quinoprotein alcohol dehydrogenase-like"/>
    <property type="match status" value="1"/>
</dbReference>
<evidence type="ECO:0000256" key="2">
    <source>
        <dbReference type="SAM" id="MobiDB-lite"/>
    </source>
</evidence>
<dbReference type="PANTHER" id="PTHR47357">
    <property type="entry name" value="COP1-INTERACTIVE PROTEIN 1"/>
    <property type="match status" value="1"/>
</dbReference>
<organism evidence="3 4">
    <name type="scientific">Bodo saltans</name>
    <name type="common">Flagellated protozoan</name>
    <dbReference type="NCBI Taxonomy" id="75058"/>
    <lineage>
        <taxon>Eukaryota</taxon>
        <taxon>Discoba</taxon>
        <taxon>Euglenozoa</taxon>
        <taxon>Kinetoplastea</taxon>
        <taxon>Metakinetoplastina</taxon>
        <taxon>Eubodonida</taxon>
        <taxon>Bodonidae</taxon>
        <taxon>Bodo</taxon>
    </lineage>
</organism>
<evidence type="ECO:0000313" key="3">
    <source>
        <dbReference type="EMBL" id="CUE63386.1"/>
    </source>
</evidence>
<dbReference type="PROSITE" id="PS50082">
    <property type="entry name" value="WD_REPEATS_2"/>
    <property type="match status" value="1"/>
</dbReference>
<feature type="compositionally biased region" description="Polar residues" evidence="2">
    <location>
        <begin position="470"/>
        <end position="481"/>
    </location>
</feature>
<reference evidence="4" key="1">
    <citation type="submission" date="2015-09" db="EMBL/GenBank/DDBJ databases">
        <authorList>
            <consortium name="Pathogen Informatics"/>
        </authorList>
    </citation>
    <scope>NUCLEOTIDE SEQUENCE [LARGE SCALE GENOMIC DNA]</scope>
    <source>
        <strain evidence="4">Lake Konstanz</strain>
    </source>
</reference>
<name>A0A0S4IK48_BODSA</name>